<sequence length="114" mass="12098">MPAQLGQQLDSLQSTDADAVSLERKFSVGLGLQITGGAGFNPLAAPNQQNPDFNTTMLPTSPANMTPFAHHAHTPTFFPAELFAMNFGQSSNGNIDPLIVSLSMADTQWILVPA</sequence>
<keyword evidence="3" id="KW-1185">Reference proteome</keyword>
<organism evidence="2 3">
    <name type="scientific">Fusarium oxysporum f. sp. raphani 54005</name>
    <dbReference type="NCBI Taxonomy" id="1089458"/>
    <lineage>
        <taxon>Eukaryota</taxon>
        <taxon>Fungi</taxon>
        <taxon>Dikarya</taxon>
        <taxon>Ascomycota</taxon>
        <taxon>Pezizomycotina</taxon>
        <taxon>Sordariomycetes</taxon>
        <taxon>Hypocreomycetidae</taxon>
        <taxon>Hypocreales</taxon>
        <taxon>Nectriaceae</taxon>
        <taxon>Fusarium</taxon>
        <taxon>Fusarium oxysporum species complex</taxon>
    </lineage>
</organism>
<gene>
    <name evidence="2" type="ORF">FOQG_19255</name>
</gene>
<dbReference type="EMBL" id="KI979668">
    <property type="protein sequence ID" value="EXK75982.1"/>
    <property type="molecule type" value="Genomic_DNA"/>
</dbReference>
<proteinExistence type="predicted"/>
<dbReference type="Proteomes" id="UP000030663">
    <property type="component" value="Unassembled WGS sequence"/>
</dbReference>
<protein>
    <submittedName>
        <fullName evidence="2">Uncharacterized protein</fullName>
    </submittedName>
</protein>
<reference evidence="2 3" key="1">
    <citation type="submission" date="2011-11" db="EMBL/GenBank/DDBJ databases">
        <title>The Genome Sequence of Fusarium oxysporum PHW815.</title>
        <authorList>
            <consortium name="The Broad Institute Genome Sequencing Platform"/>
            <person name="Ma L.-J."/>
            <person name="Gale L.R."/>
            <person name="Schwartz D.C."/>
            <person name="Zhou S."/>
            <person name="Corby-Kistler H."/>
            <person name="Young S.K."/>
            <person name="Zeng Q."/>
            <person name="Gargeya S."/>
            <person name="Fitzgerald M."/>
            <person name="Haas B."/>
            <person name="Abouelleil A."/>
            <person name="Alvarado L."/>
            <person name="Arachchi H.M."/>
            <person name="Berlin A."/>
            <person name="Brown A."/>
            <person name="Chapman S.B."/>
            <person name="Chen Z."/>
            <person name="Dunbar C."/>
            <person name="Freedman E."/>
            <person name="Gearin G."/>
            <person name="Goldberg J."/>
            <person name="Griggs A."/>
            <person name="Gujja S."/>
            <person name="Heiman D."/>
            <person name="Howarth C."/>
            <person name="Larson L."/>
            <person name="Lui A."/>
            <person name="MacDonald P.J.P."/>
            <person name="Montmayeur A."/>
            <person name="Murphy C."/>
            <person name="Neiman D."/>
            <person name="Pearson M."/>
            <person name="Priest M."/>
            <person name="Roberts A."/>
            <person name="Saif S."/>
            <person name="Shea T."/>
            <person name="Shenoy N."/>
            <person name="Sisk P."/>
            <person name="Stolte C."/>
            <person name="Sykes S."/>
            <person name="Wortman J."/>
            <person name="Nusbaum C."/>
            <person name="Birren B."/>
        </authorList>
    </citation>
    <scope>NUCLEOTIDE SEQUENCE [LARGE SCALE GENOMIC DNA]</scope>
    <source>
        <strain evidence="2 3">54005</strain>
    </source>
</reference>
<evidence type="ECO:0000313" key="3">
    <source>
        <dbReference type="Proteomes" id="UP000030663"/>
    </source>
</evidence>
<name>X0BZM1_FUSOX</name>
<evidence type="ECO:0000313" key="2">
    <source>
        <dbReference type="EMBL" id="EXK75982.1"/>
    </source>
</evidence>
<feature type="compositionally biased region" description="Polar residues" evidence="1">
    <location>
        <begin position="46"/>
        <end position="61"/>
    </location>
</feature>
<evidence type="ECO:0000256" key="1">
    <source>
        <dbReference type="SAM" id="MobiDB-lite"/>
    </source>
</evidence>
<accession>X0BZM1</accession>
<dbReference type="AlphaFoldDB" id="X0BZM1"/>
<feature type="region of interest" description="Disordered" evidence="1">
    <location>
        <begin position="42"/>
        <end position="61"/>
    </location>
</feature>
<dbReference type="HOGENOM" id="CLU_2121227_0_0_1"/>